<dbReference type="EMBL" id="CAJQZP010000945">
    <property type="protein sequence ID" value="CAG5000627.1"/>
    <property type="molecule type" value="Genomic_DNA"/>
</dbReference>
<comment type="caution">
    <text evidence="2">The sequence shown here is derived from an EMBL/GenBank/DDBJ whole genome shotgun (WGS) entry which is preliminary data.</text>
</comment>
<sequence>MSCSTAPHESCNVNFTILTGKVTDIADQLKSLRLSVKELTKCSKAQTLAQTEQKSQEDPRIGAIMKNLQETKDILLTLQQTPPPSKQISYATREVNETVMRPIVHMIQKLLLEINELKESNTAQTVIQGNLGLGAELAIADIKEKVDELRRDYDEIHSKTEKTNDVNTTSSQTMINKPLPHKLTYAEVTGTPRYTMILESIDPRSTSDEIMKQVRKDIDPVDLGVRVNKITKLRNQRVVINCDSHRDQQILKTAIRDTCSKITISTPSVKHPQLRLIGVTNDHSARKQSPFTRQCLGPHGHNGD</sequence>
<reference evidence="2" key="1">
    <citation type="submission" date="2021-04" db="EMBL/GenBank/DDBJ databases">
        <authorList>
            <person name="Tunstrom K."/>
        </authorList>
    </citation>
    <scope>NUCLEOTIDE SEQUENCE</scope>
</reference>
<organism evidence="2 3">
    <name type="scientific">Parnassius apollo</name>
    <name type="common">Apollo butterfly</name>
    <name type="synonym">Papilio apollo</name>
    <dbReference type="NCBI Taxonomy" id="110799"/>
    <lineage>
        <taxon>Eukaryota</taxon>
        <taxon>Metazoa</taxon>
        <taxon>Ecdysozoa</taxon>
        <taxon>Arthropoda</taxon>
        <taxon>Hexapoda</taxon>
        <taxon>Insecta</taxon>
        <taxon>Pterygota</taxon>
        <taxon>Neoptera</taxon>
        <taxon>Endopterygota</taxon>
        <taxon>Lepidoptera</taxon>
        <taxon>Glossata</taxon>
        <taxon>Ditrysia</taxon>
        <taxon>Papilionoidea</taxon>
        <taxon>Papilionidae</taxon>
        <taxon>Parnassiinae</taxon>
        <taxon>Parnassini</taxon>
        <taxon>Parnassius</taxon>
        <taxon>Parnassius</taxon>
    </lineage>
</organism>
<dbReference type="Proteomes" id="UP000691718">
    <property type="component" value="Unassembled WGS sequence"/>
</dbReference>
<gene>
    <name evidence="2" type="ORF">PAPOLLO_LOCUS13759</name>
</gene>
<proteinExistence type="predicted"/>
<dbReference type="OrthoDB" id="10022108at2759"/>
<accession>A0A8S3X3U7</accession>
<evidence type="ECO:0000313" key="3">
    <source>
        <dbReference type="Proteomes" id="UP000691718"/>
    </source>
</evidence>
<name>A0A8S3X3U7_PARAO</name>
<feature type="region of interest" description="Disordered" evidence="1">
    <location>
        <begin position="285"/>
        <end position="304"/>
    </location>
</feature>
<evidence type="ECO:0000313" key="2">
    <source>
        <dbReference type="EMBL" id="CAG5000627.1"/>
    </source>
</evidence>
<keyword evidence="3" id="KW-1185">Reference proteome</keyword>
<dbReference type="AlphaFoldDB" id="A0A8S3X3U7"/>
<protein>
    <submittedName>
        <fullName evidence="2">(apollo) hypothetical protein</fullName>
    </submittedName>
</protein>
<evidence type="ECO:0000256" key="1">
    <source>
        <dbReference type="SAM" id="MobiDB-lite"/>
    </source>
</evidence>